<gene>
    <name evidence="3" type="ORF">LAX5112_02754</name>
</gene>
<dbReference type="PANTHER" id="PTHR22550">
    <property type="entry name" value="SPORE GERMINATION PROTEIN"/>
    <property type="match status" value="1"/>
</dbReference>
<keyword evidence="1" id="KW-0472">Membrane</keyword>
<proteinExistence type="predicted"/>
<dbReference type="RefSeq" id="WP_055672314.1">
    <property type="nucleotide sequence ID" value="NZ_CXWD01000010.1"/>
</dbReference>
<accession>A0A0M7A9F0</accession>
<evidence type="ECO:0000256" key="1">
    <source>
        <dbReference type="SAM" id="Phobius"/>
    </source>
</evidence>
<dbReference type="STRING" id="388408.LAX5112_02754"/>
<feature type="transmembrane region" description="Helical" evidence="1">
    <location>
        <begin position="298"/>
        <end position="317"/>
    </location>
</feature>
<dbReference type="InterPro" id="IPR050768">
    <property type="entry name" value="UPF0353/GerABKA_families"/>
</dbReference>
<keyword evidence="4" id="KW-1185">Reference proteome</keyword>
<sequence length="327" mass="35333">MIEFAHPYAFFLLPLPLAVYVLVPPHQERVSALRFPFFRRLADAAGQAPKAGSVIFKRTTLQNLAALSIWGLLITALAAPERVGEPIIQEKAARDVMLAIDISGSMDQVDFVSQDGERTQRLDAVKRVVGDFISDRNGDRIALIVFGAKAFVQAPFTEDLASVRALLEQTEVGMAGPHTVLGDAIGLSIKTFQASQIEDRLLILLSDGADTGSRMTPVNAAAIAAKEGIEIISIGVGDPEGTGDQRLDERTLKSISNAAGGTYYFAGDENGLAEIYARIDAQKPREVETRSFRPREPLSHLLLALAALIGIGTLALLHTRKPRRRAA</sequence>
<dbReference type="Pfam" id="PF00092">
    <property type="entry name" value="VWA"/>
    <property type="match status" value="1"/>
</dbReference>
<dbReference type="PANTHER" id="PTHR22550:SF18">
    <property type="entry name" value="VWFA DOMAIN-CONTAINING PROTEIN"/>
    <property type="match status" value="1"/>
</dbReference>
<dbReference type="InterPro" id="IPR036465">
    <property type="entry name" value="vWFA_dom_sf"/>
</dbReference>
<dbReference type="Gene3D" id="3.40.50.410">
    <property type="entry name" value="von Willebrand factor, type A domain"/>
    <property type="match status" value="1"/>
</dbReference>
<dbReference type="InterPro" id="IPR002035">
    <property type="entry name" value="VWF_A"/>
</dbReference>
<dbReference type="SMART" id="SM00327">
    <property type="entry name" value="VWA"/>
    <property type="match status" value="1"/>
</dbReference>
<dbReference type="EMBL" id="CXWD01000010">
    <property type="protein sequence ID" value="CTQ71247.1"/>
    <property type="molecule type" value="Genomic_DNA"/>
</dbReference>
<reference evidence="4" key="1">
    <citation type="submission" date="2015-07" db="EMBL/GenBank/DDBJ databases">
        <authorList>
            <person name="Rodrigo-Torres Lidia"/>
            <person name="Arahal R.David."/>
        </authorList>
    </citation>
    <scope>NUCLEOTIDE SEQUENCE [LARGE SCALE GENOMIC DNA]</scope>
    <source>
        <strain evidence="4">CECT 5112</strain>
    </source>
</reference>
<keyword evidence="1" id="KW-0812">Transmembrane</keyword>
<organism evidence="3 4">
    <name type="scientific">Roseibium alexandrii</name>
    <dbReference type="NCBI Taxonomy" id="388408"/>
    <lineage>
        <taxon>Bacteria</taxon>
        <taxon>Pseudomonadati</taxon>
        <taxon>Pseudomonadota</taxon>
        <taxon>Alphaproteobacteria</taxon>
        <taxon>Hyphomicrobiales</taxon>
        <taxon>Stappiaceae</taxon>
        <taxon>Roseibium</taxon>
    </lineage>
</organism>
<evidence type="ECO:0000313" key="3">
    <source>
        <dbReference type="EMBL" id="CTQ71247.1"/>
    </source>
</evidence>
<dbReference type="AlphaFoldDB" id="A0A0M7A9F0"/>
<evidence type="ECO:0000313" key="4">
    <source>
        <dbReference type="Proteomes" id="UP000053235"/>
    </source>
</evidence>
<dbReference type="Proteomes" id="UP000053235">
    <property type="component" value="Unassembled WGS sequence"/>
</dbReference>
<name>A0A0M7A9F0_9HYPH</name>
<dbReference type="SUPFAM" id="SSF53300">
    <property type="entry name" value="vWA-like"/>
    <property type="match status" value="1"/>
</dbReference>
<keyword evidence="1" id="KW-1133">Transmembrane helix</keyword>
<protein>
    <submittedName>
        <fullName evidence="3">VWFA-related Acidobacterial domain protein</fullName>
    </submittedName>
</protein>
<dbReference type="OrthoDB" id="6206554at2"/>
<evidence type="ECO:0000259" key="2">
    <source>
        <dbReference type="PROSITE" id="PS50234"/>
    </source>
</evidence>
<dbReference type="PROSITE" id="PS50234">
    <property type="entry name" value="VWFA"/>
    <property type="match status" value="1"/>
</dbReference>
<feature type="domain" description="VWFA" evidence="2">
    <location>
        <begin position="95"/>
        <end position="279"/>
    </location>
</feature>